<keyword evidence="2" id="KW-1185">Reference proteome</keyword>
<evidence type="ECO:0000313" key="1">
    <source>
        <dbReference type="EMBL" id="KZR97498.1"/>
    </source>
</evidence>
<comment type="caution">
    <text evidence="1">The sequence shown here is derived from an EMBL/GenBank/DDBJ whole genome shotgun (WGS) entry which is preliminary data.</text>
</comment>
<accession>A0A164F773</accession>
<dbReference type="AlphaFoldDB" id="A0A164F773"/>
<sequence length="61" mass="7203">MLHKLELRKSVERCLEDISQSRSSDPLCAKLALIFLVLEEMACRMLRRNLTKRMHKMIVNC</sequence>
<gene>
    <name evidence="1" type="ORF">APZ42_007597</name>
</gene>
<reference evidence="1 2" key="1">
    <citation type="submission" date="2016-03" db="EMBL/GenBank/DDBJ databases">
        <title>EvidentialGene: Evidence-directed Construction of Genes on Genomes.</title>
        <authorList>
            <person name="Gilbert D.G."/>
            <person name="Choi J.-H."/>
            <person name="Mockaitis K."/>
            <person name="Colbourne J."/>
            <person name="Pfrender M."/>
        </authorList>
    </citation>
    <scope>NUCLEOTIDE SEQUENCE [LARGE SCALE GENOMIC DNA]</scope>
    <source>
        <strain evidence="1 2">Xinb3</strain>
        <tissue evidence="1">Complete organism</tissue>
    </source>
</reference>
<protein>
    <submittedName>
        <fullName evidence="1">Uncharacterized protein</fullName>
    </submittedName>
</protein>
<dbReference type="Proteomes" id="UP000076858">
    <property type="component" value="Unassembled WGS sequence"/>
</dbReference>
<proteinExistence type="predicted"/>
<dbReference type="EMBL" id="LRGB01021193">
    <property type="protein sequence ID" value="KZR97498.1"/>
    <property type="molecule type" value="Genomic_DNA"/>
</dbReference>
<name>A0A164F773_9CRUS</name>
<evidence type="ECO:0000313" key="2">
    <source>
        <dbReference type="Proteomes" id="UP000076858"/>
    </source>
</evidence>
<organism evidence="1 2">
    <name type="scientific">Daphnia magna</name>
    <dbReference type="NCBI Taxonomy" id="35525"/>
    <lineage>
        <taxon>Eukaryota</taxon>
        <taxon>Metazoa</taxon>
        <taxon>Ecdysozoa</taxon>
        <taxon>Arthropoda</taxon>
        <taxon>Crustacea</taxon>
        <taxon>Branchiopoda</taxon>
        <taxon>Diplostraca</taxon>
        <taxon>Cladocera</taxon>
        <taxon>Anomopoda</taxon>
        <taxon>Daphniidae</taxon>
        <taxon>Daphnia</taxon>
    </lineage>
</organism>